<protein>
    <submittedName>
        <fullName evidence="9">Sterol desaturase family protein</fullName>
    </submittedName>
</protein>
<organism evidence="9 10">
    <name type="scientific">Marinomonas sargassi</name>
    <dbReference type="NCBI Taxonomy" id="2984494"/>
    <lineage>
        <taxon>Bacteria</taxon>
        <taxon>Pseudomonadati</taxon>
        <taxon>Pseudomonadota</taxon>
        <taxon>Gammaproteobacteria</taxon>
        <taxon>Oceanospirillales</taxon>
        <taxon>Oceanospirillaceae</taxon>
        <taxon>Marinomonas</taxon>
    </lineage>
</organism>
<dbReference type="InterPro" id="IPR051689">
    <property type="entry name" value="Sterol_desaturase/TMEM195"/>
</dbReference>
<keyword evidence="6 7" id="KW-0472">Membrane</keyword>
<keyword evidence="4" id="KW-0560">Oxidoreductase</keyword>
<feature type="transmembrane region" description="Helical" evidence="7">
    <location>
        <begin position="142"/>
        <end position="166"/>
    </location>
</feature>
<evidence type="ECO:0000256" key="3">
    <source>
        <dbReference type="ARBA" id="ARBA00022989"/>
    </source>
</evidence>
<comment type="subcellular location">
    <subcellularLocation>
        <location evidence="1">Endomembrane system</location>
        <topology evidence="1">Multi-pass membrane protein</topology>
    </subcellularLocation>
</comment>
<evidence type="ECO:0000256" key="2">
    <source>
        <dbReference type="ARBA" id="ARBA00022692"/>
    </source>
</evidence>
<name>A0ABT2YR97_9GAMM</name>
<evidence type="ECO:0000256" key="1">
    <source>
        <dbReference type="ARBA" id="ARBA00004127"/>
    </source>
</evidence>
<dbReference type="InterPro" id="IPR006694">
    <property type="entry name" value="Fatty_acid_hydroxylase"/>
</dbReference>
<feature type="domain" description="Fatty acid hydroxylase" evidence="8">
    <location>
        <begin position="88"/>
        <end position="225"/>
    </location>
</feature>
<keyword evidence="2 7" id="KW-0812">Transmembrane</keyword>
<proteinExistence type="predicted"/>
<evidence type="ECO:0000256" key="7">
    <source>
        <dbReference type="SAM" id="Phobius"/>
    </source>
</evidence>
<feature type="transmembrane region" description="Helical" evidence="7">
    <location>
        <begin position="6"/>
        <end position="25"/>
    </location>
</feature>
<feature type="transmembrane region" description="Helical" evidence="7">
    <location>
        <begin position="45"/>
        <end position="68"/>
    </location>
</feature>
<comment type="caution">
    <text evidence="9">The sequence shown here is derived from an EMBL/GenBank/DDBJ whole genome shotgun (WGS) entry which is preliminary data.</text>
</comment>
<dbReference type="EMBL" id="JAOVZB010000002">
    <property type="protein sequence ID" value="MCV2402414.1"/>
    <property type="molecule type" value="Genomic_DNA"/>
</dbReference>
<evidence type="ECO:0000313" key="10">
    <source>
        <dbReference type="Proteomes" id="UP001209713"/>
    </source>
</evidence>
<dbReference type="Pfam" id="PF04116">
    <property type="entry name" value="FA_hydroxylase"/>
    <property type="match status" value="1"/>
</dbReference>
<sequence length="268" mass="30531">MENDVLRLVIFVGVLVLMMMLEALFPRKSRQQTRSKRWASNLSLVVINSLTLKLLGPISAVAAASYAFDNNWGLLTFLPAQLPFFLEVIVGVVFLDFSVYIQHVASHKIPLLWRLHKVHHADRDIDVTTGVRFHPLEAMLSMVYKCGVVLLLGPLALAVVIFEVLLNASAMFNHANLRLPKLMDSILRKVIVTPDFHRVHHSVYVEETDSNYGFFLSIWDRLCGTHTAQPREGHQEMSIGLKRYQTAEPAKLSWCLITPFKKRNKQMD</sequence>
<evidence type="ECO:0000313" key="9">
    <source>
        <dbReference type="EMBL" id="MCV2402414.1"/>
    </source>
</evidence>
<keyword evidence="10" id="KW-1185">Reference proteome</keyword>
<feature type="transmembrane region" description="Helical" evidence="7">
    <location>
        <begin position="80"/>
        <end position="101"/>
    </location>
</feature>
<reference evidence="9 10" key="1">
    <citation type="submission" date="2022-10" db="EMBL/GenBank/DDBJ databases">
        <title>Marinomonas transparenta sp. nov. and Marinomonas sargassi sp. nov., isolated from marine alga (Sargassum natans (L.) Gaillon).</title>
        <authorList>
            <person name="Wang Y."/>
        </authorList>
    </citation>
    <scope>NUCLEOTIDE SEQUENCE [LARGE SCALE GENOMIC DNA]</scope>
    <source>
        <strain evidence="9 10">C2222</strain>
    </source>
</reference>
<dbReference type="RefSeq" id="WP_263529794.1">
    <property type="nucleotide sequence ID" value="NZ_JAOVZB010000002.1"/>
</dbReference>
<dbReference type="Proteomes" id="UP001209713">
    <property type="component" value="Unassembled WGS sequence"/>
</dbReference>
<evidence type="ECO:0000256" key="6">
    <source>
        <dbReference type="ARBA" id="ARBA00023136"/>
    </source>
</evidence>
<keyword evidence="5" id="KW-0443">Lipid metabolism</keyword>
<keyword evidence="3 7" id="KW-1133">Transmembrane helix</keyword>
<evidence type="ECO:0000256" key="4">
    <source>
        <dbReference type="ARBA" id="ARBA00023002"/>
    </source>
</evidence>
<dbReference type="PANTHER" id="PTHR21624">
    <property type="entry name" value="STEROL DESATURASE-RELATED PROTEIN"/>
    <property type="match status" value="1"/>
</dbReference>
<gene>
    <name evidence="9" type="ORF">OFY17_05865</name>
</gene>
<evidence type="ECO:0000256" key="5">
    <source>
        <dbReference type="ARBA" id="ARBA00023098"/>
    </source>
</evidence>
<dbReference type="PANTHER" id="PTHR21624:SF1">
    <property type="entry name" value="ALKYLGLYCEROL MONOOXYGENASE"/>
    <property type="match status" value="1"/>
</dbReference>
<evidence type="ECO:0000259" key="8">
    <source>
        <dbReference type="Pfam" id="PF04116"/>
    </source>
</evidence>
<accession>A0ABT2YR97</accession>